<reference evidence="9 10" key="1">
    <citation type="submission" date="2019-03" db="EMBL/GenBank/DDBJ databases">
        <title>Sequencing the genomes of 1000 actinobacteria strains.</title>
        <authorList>
            <person name="Klenk H.-P."/>
        </authorList>
    </citation>
    <scope>NUCLEOTIDE SEQUENCE [LARGE SCALE GENOMIC DNA]</scope>
    <source>
        <strain evidence="9 10">DSM 44969</strain>
    </source>
</reference>
<dbReference type="InterPro" id="IPR013324">
    <property type="entry name" value="RNA_pol_sigma_r3/r4-like"/>
</dbReference>
<feature type="domain" description="RNA polymerase sigma-70" evidence="8">
    <location>
        <begin position="306"/>
        <end position="332"/>
    </location>
</feature>
<dbReference type="Gene3D" id="1.20.140.160">
    <property type="match status" value="1"/>
</dbReference>
<dbReference type="NCBIfam" id="TIGR02479">
    <property type="entry name" value="FliA_WhiG"/>
    <property type="match status" value="1"/>
</dbReference>
<evidence type="ECO:0000256" key="1">
    <source>
        <dbReference type="ARBA" id="ARBA00023015"/>
    </source>
</evidence>
<dbReference type="GO" id="GO:0003677">
    <property type="term" value="F:DNA binding"/>
    <property type="evidence" value="ECO:0007669"/>
    <property type="project" value="UniProtKB-KW"/>
</dbReference>
<dbReference type="CDD" id="cd06171">
    <property type="entry name" value="Sigma70_r4"/>
    <property type="match status" value="1"/>
</dbReference>
<dbReference type="NCBIfam" id="NF005413">
    <property type="entry name" value="PRK06986.1"/>
    <property type="match status" value="1"/>
</dbReference>
<evidence type="ECO:0000256" key="5">
    <source>
        <dbReference type="RuleBase" id="RU362124"/>
    </source>
</evidence>
<evidence type="ECO:0000256" key="3">
    <source>
        <dbReference type="ARBA" id="ARBA00023125"/>
    </source>
</evidence>
<proteinExistence type="inferred from homology"/>
<evidence type="ECO:0000256" key="2">
    <source>
        <dbReference type="ARBA" id="ARBA00023082"/>
    </source>
</evidence>
<name>A0A4R1HVG0_PSEEN</name>
<dbReference type="NCBIfam" id="TIGR02937">
    <property type="entry name" value="sigma70-ECF"/>
    <property type="match status" value="1"/>
</dbReference>
<dbReference type="RefSeq" id="WP_243653309.1">
    <property type="nucleotide sequence ID" value="NZ_SMFZ01000001.1"/>
</dbReference>
<comment type="caution">
    <text evidence="9">The sequence shown here is derived from an EMBL/GenBank/DDBJ whole genome shotgun (WGS) entry which is preliminary data.</text>
</comment>
<comment type="function">
    <text evidence="5">Sigma factors are initiation factors that promote the attachment of RNA polymerase to specific initiation sites and are then released.</text>
</comment>
<dbReference type="InterPro" id="IPR007627">
    <property type="entry name" value="RNA_pol_sigma70_r2"/>
</dbReference>
<dbReference type="InterPro" id="IPR013325">
    <property type="entry name" value="RNA_pol_sigma_r2"/>
</dbReference>
<dbReference type="PANTHER" id="PTHR30385:SF7">
    <property type="entry name" value="RNA POLYMERASE SIGMA FACTOR FLIA"/>
    <property type="match status" value="1"/>
</dbReference>
<dbReference type="InterPro" id="IPR014284">
    <property type="entry name" value="RNA_pol_sigma-70_dom"/>
</dbReference>
<evidence type="ECO:0000256" key="4">
    <source>
        <dbReference type="ARBA" id="ARBA00023163"/>
    </source>
</evidence>
<dbReference type="GO" id="GO:0003899">
    <property type="term" value="F:DNA-directed RNA polymerase activity"/>
    <property type="evidence" value="ECO:0007669"/>
    <property type="project" value="InterPro"/>
</dbReference>
<keyword evidence="2 5" id="KW-0731">Sigma factor</keyword>
<dbReference type="PROSITE" id="PS00715">
    <property type="entry name" value="SIGMA70_1"/>
    <property type="match status" value="1"/>
</dbReference>
<evidence type="ECO:0000256" key="6">
    <source>
        <dbReference type="SAM" id="MobiDB-lite"/>
    </source>
</evidence>
<dbReference type="AlphaFoldDB" id="A0A4R1HVG0"/>
<evidence type="ECO:0000259" key="7">
    <source>
        <dbReference type="PROSITE" id="PS00715"/>
    </source>
</evidence>
<evidence type="ECO:0000313" key="10">
    <source>
        <dbReference type="Proteomes" id="UP000295560"/>
    </source>
</evidence>
<dbReference type="Gene3D" id="1.10.1740.10">
    <property type="match status" value="1"/>
</dbReference>
<dbReference type="SUPFAM" id="SSF88659">
    <property type="entry name" value="Sigma3 and sigma4 domains of RNA polymerase sigma factors"/>
    <property type="match status" value="2"/>
</dbReference>
<evidence type="ECO:0000259" key="8">
    <source>
        <dbReference type="PROSITE" id="PS00716"/>
    </source>
</evidence>
<dbReference type="PANTHER" id="PTHR30385">
    <property type="entry name" value="SIGMA FACTOR F FLAGELLAR"/>
    <property type="match status" value="1"/>
</dbReference>
<dbReference type="SUPFAM" id="SSF88946">
    <property type="entry name" value="Sigma2 domain of RNA polymerase sigma factors"/>
    <property type="match status" value="1"/>
</dbReference>
<gene>
    <name evidence="9" type="ORF">EV378_1228</name>
</gene>
<dbReference type="Pfam" id="PF04542">
    <property type="entry name" value="Sigma70_r2"/>
    <property type="match status" value="1"/>
</dbReference>
<dbReference type="InterPro" id="IPR012845">
    <property type="entry name" value="RNA_pol_sigma_FliA_WhiG"/>
</dbReference>
<dbReference type="Pfam" id="PF04545">
    <property type="entry name" value="Sigma70_r4"/>
    <property type="match status" value="1"/>
</dbReference>
<organism evidence="9 10">
    <name type="scientific">Pseudonocardia endophytica</name>
    <dbReference type="NCBI Taxonomy" id="401976"/>
    <lineage>
        <taxon>Bacteria</taxon>
        <taxon>Bacillati</taxon>
        <taxon>Actinomycetota</taxon>
        <taxon>Actinomycetes</taxon>
        <taxon>Pseudonocardiales</taxon>
        <taxon>Pseudonocardiaceae</taxon>
        <taxon>Pseudonocardia</taxon>
    </lineage>
</organism>
<feature type="region of interest" description="Disordered" evidence="6">
    <location>
        <begin position="1"/>
        <end position="22"/>
    </location>
</feature>
<dbReference type="Proteomes" id="UP000295560">
    <property type="component" value="Unassembled WGS sequence"/>
</dbReference>
<comment type="similarity">
    <text evidence="5">Belongs to the sigma-70 factor family.</text>
</comment>
<protein>
    <recommendedName>
        <fullName evidence="5">RNA polymerase sigma factor</fullName>
    </recommendedName>
</protein>
<dbReference type="InterPro" id="IPR007630">
    <property type="entry name" value="RNA_pol_sigma70_r4"/>
</dbReference>
<dbReference type="PROSITE" id="PS00716">
    <property type="entry name" value="SIGMA70_2"/>
    <property type="match status" value="1"/>
</dbReference>
<dbReference type="PRINTS" id="PR00046">
    <property type="entry name" value="SIGMA70FCT"/>
</dbReference>
<evidence type="ECO:0000313" key="9">
    <source>
        <dbReference type="EMBL" id="TCK25421.1"/>
    </source>
</evidence>
<keyword evidence="10" id="KW-1185">Reference proteome</keyword>
<keyword evidence="4 5" id="KW-0804">Transcription</keyword>
<dbReference type="GO" id="GO:0006352">
    <property type="term" value="P:DNA-templated transcription initiation"/>
    <property type="evidence" value="ECO:0007669"/>
    <property type="project" value="InterPro"/>
</dbReference>
<dbReference type="GO" id="GO:0016987">
    <property type="term" value="F:sigma factor activity"/>
    <property type="evidence" value="ECO:0007669"/>
    <property type="project" value="UniProtKB-KW"/>
</dbReference>
<feature type="domain" description="RNA polymerase sigma-70" evidence="7">
    <location>
        <begin position="144"/>
        <end position="157"/>
    </location>
</feature>
<keyword evidence="1 5" id="KW-0805">Transcription regulation</keyword>
<dbReference type="EMBL" id="SMFZ01000001">
    <property type="protein sequence ID" value="TCK25421.1"/>
    <property type="molecule type" value="Genomic_DNA"/>
</dbReference>
<accession>A0A4R1HVG0</accession>
<keyword evidence="3 5" id="KW-0238">DNA-binding</keyword>
<sequence>MIRPTPGREAPASRSGQHRSFPTALAAALEQSRDAPAVCGMAMAAASVHAAADSSAAGEPVPAERSARPRRMVLVEGGARDTPGIDEGHLIEVVGEDAAPLWSAHLVGQGGGTRRRLVEHYGSLVQGVAAKLAVRLPASVELADLVQSGTFGLMEAVDRFDPLRAVRFDGYAAQRVRGAMLDELRAQDWVPRSIRARSREIERAREAVALRTGRAPTDRELAAELRVGLRELRHAVRPVHVVSAEVFDQTAGTGLGVADLIVDESVPDPVVVAARRETSRELCAAIAQLGERDRLVLRMYYLENRTLAEIGGLLGVTESRVCQLHGRMVSRLRGRLEATLAG</sequence>
<dbReference type="InterPro" id="IPR000943">
    <property type="entry name" value="RNA_pol_sigma70"/>
</dbReference>